<dbReference type="InterPro" id="IPR019734">
    <property type="entry name" value="TPR_rpt"/>
</dbReference>
<reference evidence="2 3" key="1">
    <citation type="submission" date="2015-08" db="EMBL/GenBank/DDBJ databases">
        <title>The complete genome sequence of Bacillus beveridgei MLTeJB.</title>
        <authorList>
            <person name="Hanson T.E."/>
            <person name="Mesa C."/>
            <person name="Basesman S.M."/>
            <person name="Oremland R.S."/>
        </authorList>
    </citation>
    <scope>NUCLEOTIDE SEQUENCE [LARGE SCALE GENOMIC DNA]</scope>
    <source>
        <strain evidence="2 3">MLTeJB</strain>
    </source>
</reference>
<accession>A0A1D7QWW6</accession>
<gene>
    <name evidence="2" type="ORF">BBEV_2149</name>
</gene>
<dbReference type="EMBL" id="CP012502">
    <property type="protein sequence ID" value="AOM83507.1"/>
    <property type="molecule type" value="Genomic_DNA"/>
</dbReference>
<dbReference type="AlphaFoldDB" id="A0A1D7QWW6"/>
<keyword evidence="3" id="KW-1185">Reference proteome</keyword>
<evidence type="ECO:0000313" key="3">
    <source>
        <dbReference type="Proteomes" id="UP000094463"/>
    </source>
</evidence>
<evidence type="ECO:0000313" key="2">
    <source>
        <dbReference type="EMBL" id="AOM83507.1"/>
    </source>
</evidence>
<proteinExistence type="predicted"/>
<keyword evidence="1" id="KW-0802">TPR repeat</keyword>
<protein>
    <submittedName>
        <fullName evidence="2">Uncharacterized protein</fullName>
    </submittedName>
</protein>
<name>A0A1D7QWW6_9BACI</name>
<sequence length="120" mass="13957">MQAVQDLIAEKEEKISLDDVYHEPKGGETPLEAKLAMTKFKLALEYLKQNQKESALSELDDAFRYDPDNYLIRKQRWYIRHPEKFTPTIDLTWQQQQLEIERADELADCGPDGCKIPGTD</sequence>
<feature type="repeat" description="TPR" evidence="1">
    <location>
        <begin position="36"/>
        <end position="69"/>
    </location>
</feature>
<dbReference type="Proteomes" id="UP000094463">
    <property type="component" value="Chromosome"/>
</dbReference>
<organism evidence="2 3">
    <name type="scientific">Salisediminibacterium beveridgei</name>
    <dbReference type="NCBI Taxonomy" id="632773"/>
    <lineage>
        <taxon>Bacteria</taxon>
        <taxon>Bacillati</taxon>
        <taxon>Bacillota</taxon>
        <taxon>Bacilli</taxon>
        <taxon>Bacillales</taxon>
        <taxon>Bacillaceae</taxon>
        <taxon>Salisediminibacterium</taxon>
    </lineage>
</organism>
<dbReference type="STRING" id="632773.BBEV_2149"/>
<dbReference type="KEGG" id="bbev:BBEV_2149"/>
<dbReference type="PROSITE" id="PS50005">
    <property type="entry name" value="TPR"/>
    <property type="match status" value="1"/>
</dbReference>
<evidence type="ECO:0000256" key="1">
    <source>
        <dbReference type="PROSITE-ProRule" id="PRU00339"/>
    </source>
</evidence>